<feature type="compositionally biased region" description="Pro residues" evidence="1">
    <location>
        <begin position="24"/>
        <end position="87"/>
    </location>
</feature>
<proteinExistence type="predicted"/>
<feature type="region of interest" description="Disordered" evidence="1">
    <location>
        <begin position="441"/>
        <end position="632"/>
    </location>
</feature>
<dbReference type="AlphaFoldDB" id="A0AAW0ALJ5"/>
<sequence length="632" mass="66816">MSAPNPTVDNTHNPTLSQSSSTTPPAPAPSPSTPPPLPPPNPPPPAPAPPASTPPPLPPPNPPPPAPAPPASTSPPPPPSNPPPPENPLTSPAPQAPDTRRVWKKMTKAEAKAAGYTDDPIYTFIISDVYPLFKAAKDAQTIVGNVQDYVRRDLFPQVNQKFGVDGASGYNTGAFVESMYSILKNRYGAKKTPAAPQKQTWTANKPKAPRASVLYGKANHDSVAQATRDSLAGTSYSREVWLNTFNAMASEKLDSSPDEVKQEFLEEAQKRKDARKAKPPLEHIAENQNRALELADNKLRQLLGADWGGLGEAAFYVRGAFKVPGTEEIRRFHVSVSSDNSDKGFSPQENGDQELVAWFRKVLLPAENPPQLPNVDLNNQDVDSLRDLIKQFSAQVNGKETSSIAFLLPESAGVSFDLASASKEQLVAVYQAMLDIQRSGKTIQVSKPSTSTTPPVPPPAPPAPPRVPSTPVLPPAPLVPSTSSAPLAPPPAPPSPEIVDFSPSGIKGSAPPPPPPPVLPPSTPGGRGRPSSDDDLSSLSELDDDAPPKSTKKATKSGKGKGRGGTRKRKSDPAEVAEDEPAAKKSKTNTAAVAGPSGRVTRSKAPPSTPPAPPPPPRKKGEPKWYIVEVDA</sequence>
<evidence type="ECO:0000313" key="3">
    <source>
        <dbReference type="Proteomes" id="UP001362999"/>
    </source>
</evidence>
<feature type="compositionally biased region" description="Polar residues" evidence="1">
    <location>
        <begin position="1"/>
        <end position="13"/>
    </location>
</feature>
<reference evidence="2 3" key="1">
    <citation type="journal article" date="2024" name="J Genomics">
        <title>Draft genome sequencing and assembly of Favolaschia claudopus CIRM-BRFM 2984 isolated from oak limbs.</title>
        <authorList>
            <person name="Navarro D."/>
            <person name="Drula E."/>
            <person name="Chaduli D."/>
            <person name="Cazenave R."/>
            <person name="Ahrendt S."/>
            <person name="Wang J."/>
            <person name="Lipzen A."/>
            <person name="Daum C."/>
            <person name="Barry K."/>
            <person name="Grigoriev I.V."/>
            <person name="Favel A."/>
            <person name="Rosso M.N."/>
            <person name="Martin F."/>
        </authorList>
    </citation>
    <scope>NUCLEOTIDE SEQUENCE [LARGE SCALE GENOMIC DNA]</scope>
    <source>
        <strain evidence="2 3">CIRM-BRFM 2984</strain>
    </source>
</reference>
<feature type="region of interest" description="Disordered" evidence="1">
    <location>
        <begin position="1"/>
        <end position="105"/>
    </location>
</feature>
<gene>
    <name evidence="2" type="ORF">R3P38DRAFT_3206241</name>
</gene>
<keyword evidence="3" id="KW-1185">Reference proteome</keyword>
<evidence type="ECO:0000313" key="2">
    <source>
        <dbReference type="EMBL" id="KAK7013680.1"/>
    </source>
</evidence>
<feature type="compositionally biased region" description="Low complexity" evidence="1">
    <location>
        <begin position="14"/>
        <end position="23"/>
    </location>
</feature>
<feature type="compositionally biased region" description="Basic residues" evidence="1">
    <location>
        <begin position="550"/>
        <end position="570"/>
    </location>
</feature>
<organism evidence="2 3">
    <name type="scientific">Favolaschia claudopus</name>
    <dbReference type="NCBI Taxonomy" id="2862362"/>
    <lineage>
        <taxon>Eukaryota</taxon>
        <taxon>Fungi</taxon>
        <taxon>Dikarya</taxon>
        <taxon>Basidiomycota</taxon>
        <taxon>Agaricomycotina</taxon>
        <taxon>Agaricomycetes</taxon>
        <taxon>Agaricomycetidae</taxon>
        <taxon>Agaricales</taxon>
        <taxon>Marasmiineae</taxon>
        <taxon>Mycenaceae</taxon>
        <taxon>Favolaschia</taxon>
    </lineage>
</organism>
<accession>A0AAW0ALJ5</accession>
<feature type="compositionally biased region" description="Acidic residues" evidence="1">
    <location>
        <begin position="533"/>
        <end position="545"/>
    </location>
</feature>
<feature type="compositionally biased region" description="Pro residues" evidence="1">
    <location>
        <begin position="454"/>
        <end position="478"/>
    </location>
</feature>
<comment type="caution">
    <text evidence="2">The sequence shown here is derived from an EMBL/GenBank/DDBJ whole genome shotgun (WGS) entry which is preliminary data.</text>
</comment>
<dbReference type="PRINTS" id="PR01217">
    <property type="entry name" value="PRICHEXTENSN"/>
</dbReference>
<evidence type="ECO:0000256" key="1">
    <source>
        <dbReference type="SAM" id="MobiDB-lite"/>
    </source>
</evidence>
<feature type="compositionally biased region" description="Pro residues" evidence="1">
    <location>
        <begin position="510"/>
        <end position="523"/>
    </location>
</feature>
<feature type="compositionally biased region" description="Pro residues" evidence="1">
    <location>
        <begin position="607"/>
        <end position="616"/>
    </location>
</feature>
<dbReference type="EMBL" id="JAWWNJ010000058">
    <property type="protein sequence ID" value="KAK7013680.1"/>
    <property type="molecule type" value="Genomic_DNA"/>
</dbReference>
<protein>
    <submittedName>
        <fullName evidence="2">Uncharacterized protein</fullName>
    </submittedName>
</protein>
<feature type="compositionally biased region" description="Pro residues" evidence="1">
    <location>
        <begin position="487"/>
        <end position="496"/>
    </location>
</feature>
<dbReference type="Proteomes" id="UP001362999">
    <property type="component" value="Unassembled WGS sequence"/>
</dbReference>
<name>A0AAW0ALJ5_9AGAR</name>